<dbReference type="AlphaFoldDB" id="A0AA48QY31"/>
<evidence type="ECO:0000256" key="1">
    <source>
        <dbReference type="SAM" id="MobiDB-lite"/>
    </source>
</evidence>
<reference evidence="3" key="1">
    <citation type="journal article" date="2023" name="BMC Genomics">
        <title>Chromosome-level genome assemblies of Cutaneotrichosporon spp. (Trichosporonales, Basidiomycota) reveal imbalanced evolution between nucleotide sequences and chromosome synteny.</title>
        <authorList>
            <person name="Kobayashi Y."/>
            <person name="Kayamori A."/>
            <person name="Aoki K."/>
            <person name="Shiwa Y."/>
            <person name="Matsutani M."/>
            <person name="Fujita N."/>
            <person name="Sugita T."/>
            <person name="Iwasaki W."/>
            <person name="Tanaka N."/>
            <person name="Takashima M."/>
        </authorList>
    </citation>
    <scope>NUCLEOTIDE SEQUENCE</scope>
    <source>
        <strain evidence="3">HIS019</strain>
    </source>
</reference>
<keyword evidence="2" id="KW-0472">Membrane</keyword>
<gene>
    <name evidence="3" type="ORF">CcaverHIS019_0604960</name>
</gene>
<name>A0AA48QY31_9TREE</name>
<sequence>MFRNLFEFPVSRPFPYGRLWNILTLIFSIFVLAFLVVYATATAGYETVTMSSNNYNHKSTGWYTIFIPQRGDNCDTQIITVADKVYTTNGSIPWTVMSWRDRKTGETPWATDYAAEKIQSCVLTNMVMEFNMQVEISTIFVSMNCTMDKYEVSLASDIRFPLNIQVAKAMWASIGFTAAKVKAVNWNALFDLTLAWDGIRSLYAAAQNQPNYRLSVGLETNATEFCGFDMCNTTCDGANTSVSDDLNDRYQQDFPGFLGVPFTNLAVWISQVVFWDLGLASSTNLIRDYAARPQYIRRCPTCTQANQLLDRDPGGLWVGGTLPLDDPGFTPPKDQGFNVQYLCRVRVRKSAANLVQSVLVAVLSLFAAYWAFYRTVWVFWGTHFGKERHKRVFNGEPETPTPTSMLSYGPVKPGSPVPGYTGNPPVTYPQPTGYFVQQNP</sequence>
<proteinExistence type="predicted"/>
<dbReference type="RefSeq" id="XP_060459302.1">
    <property type="nucleotide sequence ID" value="XM_060602960.1"/>
</dbReference>
<evidence type="ECO:0000256" key="2">
    <source>
        <dbReference type="SAM" id="Phobius"/>
    </source>
</evidence>
<keyword evidence="2" id="KW-0812">Transmembrane</keyword>
<feature type="transmembrane region" description="Helical" evidence="2">
    <location>
        <begin position="354"/>
        <end position="372"/>
    </location>
</feature>
<dbReference type="Proteomes" id="UP001233271">
    <property type="component" value="Chromosome 6"/>
</dbReference>
<feature type="transmembrane region" description="Helical" evidence="2">
    <location>
        <begin position="20"/>
        <end position="41"/>
    </location>
</feature>
<protein>
    <submittedName>
        <fullName evidence="3">Uncharacterized protein</fullName>
    </submittedName>
</protein>
<evidence type="ECO:0000313" key="3">
    <source>
        <dbReference type="EMBL" id="BEI94037.1"/>
    </source>
</evidence>
<evidence type="ECO:0000313" key="4">
    <source>
        <dbReference type="Proteomes" id="UP001233271"/>
    </source>
</evidence>
<keyword evidence="4" id="KW-1185">Reference proteome</keyword>
<dbReference type="GeneID" id="85497907"/>
<accession>A0AA48QY31</accession>
<keyword evidence="2" id="KW-1133">Transmembrane helix</keyword>
<organism evidence="3 4">
    <name type="scientific">Cutaneotrichosporon cavernicola</name>
    <dbReference type="NCBI Taxonomy" id="279322"/>
    <lineage>
        <taxon>Eukaryota</taxon>
        <taxon>Fungi</taxon>
        <taxon>Dikarya</taxon>
        <taxon>Basidiomycota</taxon>
        <taxon>Agaricomycotina</taxon>
        <taxon>Tremellomycetes</taxon>
        <taxon>Trichosporonales</taxon>
        <taxon>Trichosporonaceae</taxon>
        <taxon>Cutaneotrichosporon</taxon>
    </lineage>
</organism>
<feature type="region of interest" description="Disordered" evidence="1">
    <location>
        <begin position="419"/>
        <end position="440"/>
    </location>
</feature>
<dbReference type="EMBL" id="AP028217">
    <property type="protein sequence ID" value="BEI94037.1"/>
    <property type="molecule type" value="Genomic_DNA"/>
</dbReference>
<dbReference type="KEGG" id="ccac:CcaHIS019_0604960"/>